<dbReference type="InterPro" id="IPR027370">
    <property type="entry name" value="Znf-RING_euk"/>
</dbReference>
<accession>A0AAD8CKA9</accession>
<feature type="domain" description="RING-type" evidence="6">
    <location>
        <begin position="17"/>
        <end position="59"/>
    </location>
</feature>
<dbReference type="SUPFAM" id="SSF57845">
    <property type="entry name" value="B-box zinc-binding domain"/>
    <property type="match status" value="1"/>
</dbReference>
<sequence length="318" mass="36040">MSVSLKPENPLEGELTCTVCLDIFRDPYLLPCGHNFCWVCVQDLIQQGGRGKFSCPDCRQEWRPDVRLQKNYKLANIAEDYRKRSRSAKQDAVVLCDICPGQTAAVKTCLKCEVSMCPDHVKPHLERLAFRDHPLTEPLKDIQKRKCPEHDEMLKYYCTEKKEYVCSACTIEGKHAEHTVKFLKNMEEGIKESSAGRESFYKRISQVHVCLLIFSVITLIALIAGLGFYIHSRSEERHIVLALQNSMSVLHKEISALPSELKDLHSGLEDLLSELEELRKNISTGPEKNSAGRLSFHKRTSLVLACLWIISLIAGLGL</sequence>
<dbReference type="AlphaFoldDB" id="A0AAD8CKA9"/>
<evidence type="ECO:0000256" key="2">
    <source>
        <dbReference type="ARBA" id="ARBA00022771"/>
    </source>
</evidence>
<evidence type="ECO:0000259" key="6">
    <source>
        <dbReference type="PROSITE" id="PS50089"/>
    </source>
</evidence>
<keyword evidence="9" id="KW-1185">Reference proteome</keyword>
<keyword evidence="2 4" id="KW-0863">Zinc-finger</keyword>
<feature type="domain" description="B box-type" evidence="7">
    <location>
        <begin position="142"/>
        <end position="183"/>
    </location>
</feature>
<keyword evidence="3" id="KW-0862">Zinc</keyword>
<comment type="caution">
    <text evidence="8">The sequence shown here is derived from an EMBL/GenBank/DDBJ whole genome shotgun (WGS) entry which is preliminary data.</text>
</comment>
<dbReference type="SUPFAM" id="SSF57850">
    <property type="entry name" value="RING/U-box"/>
    <property type="match status" value="1"/>
</dbReference>
<dbReference type="PANTHER" id="PTHR25465">
    <property type="entry name" value="B-BOX DOMAIN CONTAINING"/>
    <property type="match status" value="1"/>
</dbReference>
<dbReference type="Gene3D" id="4.10.830.40">
    <property type="match status" value="1"/>
</dbReference>
<dbReference type="SMART" id="SM00184">
    <property type="entry name" value="RING"/>
    <property type="match status" value="1"/>
</dbReference>
<evidence type="ECO:0000256" key="1">
    <source>
        <dbReference type="ARBA" id="ARBA00022723"/>
    </source>
</evidence>
<dbReference type="Pfam" id="PF13445">
    <property type="entry name" value="zf-RING_UBOX"/>
    <property type="match status" value="1"/>
</dbReference>
<evidence type="ECO:0000256" key="4">
    <source>
        <dbReference type="PROSITE-ProRule" id="PRU00024"/>
    </source>
</evidence>
<organism evidence="8 9">
    <name type="scientific">Acipenser oxyrinchus oxyrinchus</name>
    <dbReference type="NCBI Taxonomy" id="40147"/>
    <lineage>
        <taxon>Eukaryota</taxon>
        <taxon>Metazoa</taxon>
        <taxon>Chordata</taxon>
        <taxon>Craniata</taxon>
        <taxon>Vertebrata</taxon>
        <taxon>Euteleostomi</taxon>
        <taxon>Actinopterygii</taxon>
        <taxon>Chondrostei</taxon>
        <taxon>Acipenseriformes</taxon>
        <taxon>Acipenseridae</taxon>
        <taxon>Acipenser</taxon>
    </lineage>
</organism>
<dbReference type="InterPro" id="IPR017907">
    <property type="entry name" value="Znf_RING_CS"/>
</dbReference>
<dbReference type="EMBL" id="JAGXEW010000043">
    <property type="protein sequence ID" value="KAK1153134.1"/>
    <property type="molecule type" value="Genomic_DNA"/>
</dbReference>
<evidence type="ECO:0000256" key="5">
    <source>
        <dbReference type="SAM" id="Phobius"/>
    </source>
</evidence>
<evidence type="ECO:0000313" key="9">
    <source>
        <dbReference type="Proteomes" id="UP001230051"/>
    </source>
</evidence>
<dbReference type="Proteomes" id="UP001230051">
    <property type="component" value="Unassembled WGS sequence"/>
</dbReference>
<keyword evidence="5" id="KW-0812">Transmembrane</keyword>
<reference evidence="8" key="1">
    <citation type="submission" date="2022-02" db="EMBL/GenBank/DDBJ databases">
        <title>Atlantic sturgeon de novo genome assembly.</title>
        <authorList>
            <person name="Stock M."/>
            <person name="Klopp C."/>
            <person name="Guiguen Y."/>
            <person name="Cabau C."/>
            <person name="Parinello H."/>
            <person name="Santidrian Yebra-Pimentel E."/>
            <person name="Kuhl H."/>
            <person name="Dirks R.P."/>
            <person name="Guessner J."/>
            <person name="Wuertz S."/>
            <person name="Du K."/>
            <person name="Schartl M."/>
        </authorList>
    </citation>
    <scope>NUCLEOTIDE SEQUENCE</scope>
    <source>
        <strain evidence="8">STURGEONOMICS-FGT-2020</strain>
        <tissue evidence="8">Whole blood</tissue>
    </source>
</reference>
<protein>
    <submittedName>
        <fullName evidence="8">E3 ubiquitin/ISG15 ligase TRIM25-like</fullName>
    </submittedName>
</protein>
<dbReference type="InterPro" id="IPR001841">
    <property type="entry name" value="Znf_RING"/>
</dbReference>
<dbReference type="SMART" id="SM00336">
    <property type="entry name" value="BBOX"/>
    <property type="match status" value="2"/>
</dbReference>
<feature type="transmembrane region" description="Helical" evidence="5">
    <location>
        <begin position="300"/>
        <end position="317"/>
    </location>
</feature>
<dbReference type="GO" id="GO:0016874">
    <property type="term" value="F:ligase activity"/>
    <property type="evidence" value="ECO:0007669"/>
    <property type="project" value="UniProtKB-KW"/>
</dbReference>
<dbReference type="InterPro" id="IPR000315">
    <property type="entry name" value="Znf_B-box"/>
</dbReference>
<dbReference type="InterPro" id="IPR051051">
    <property type="entry name" value="E3_ubiq-ligase_TRIM/RNF"/>
</dbReference>
<dbReference type="Gene3D" id="3.30.40.10">
    <property type="entry name" value="Zinc/RING finger domain, C3HC4 (zinc finger)"/>
    <property type="match status" value="1"/>
</dbReference>
<dbReference type="CDD" id="cd19802">
    <property type="entry name" value="Bbox1_TRIM8-like"/>
    <property type="match status" value="1"/>
</dbReference>
<keyword evidence="5" id="KW-1133">Transmembrane helix</keyword>
<gene>
    <name evidence="8" type="primary">TRIM25</name>
    <name evidence="8" type="ORF">AOXY_G30485</name>
</gene>
<dbReference type="PROSITE" id="PS00518">
    <property type="entry name" value="ZF_RING_1"/>
    <property type="match status" value="1"/>
</dbReference>
<keyword evidence="1" id="KW-0479">Metal-binding</keyword>
<dbReference type="GO" id="GO:0008270">
    <property type="term" value="F:zinc ion binding"/>
    <property type="evidence" value="ECO:0007669"/>
    <property type="project" value="UniProtKB-KW"/>
</dbReference>
<dbReference type="Gene3D" id="3.30.160.60">
    <property type="entry name" value="Classic Zinc Finger"/>
    <property type="match status" value="1"/>
</dbReference>
<name>A0AAD8CKA9_ACIOX</name>
<evidence type="ECO:0000313" key="8">
    <source>
        <dbReference type="EMBL" id="KAK1153134.1"/>
    </source>
</evidence>
<evidence type="ECO:0000259" key="7">
    <source>
        <dbReference type="PROSITE" id="PS50119"/>
    </source>
</evidence>
<feature type="transmembrane region" description="Helical" evidence="5">
    <location>
        <begin position="211"/>
        <end position="230"/>
    </location>
</feature>
<dbReference type="InterPro" id="IPR013083">
    <property type="entry name" value="Znf_RING/FYVE/PHD"/>
</dbReference>
<keyword evidence="5" id="KW-0472">Membrane</keyword>
<dbReference type="PROSITE" id="PS50089">
    <property type="entry name" value="ZF_RING_2"/>
    <property type="match status" value="1"/>
</dbReference>
<keyword evidence="8" id="KW-0436">Ligase</keyword>
<dbReference type="PROSITE" id="PS50119">
    <property type="entry name" value="ZF_BBOX"/>
    <property type="match status" value="1"/>
</dbReference>
<dbReference type="Pfam" id="PF00643">
    <property type="entry name" value="zf-B_box"/>
    <property type="match status" value="1"/>
</dbReference>
<proteinExistence type="predicted"/>
<evidence type="ECO:0000256" key="3">
    <source>
        <dbReference type="ARBA" id="ARBA00022833"/>
    </source>
</evidence>
<dbReference type="PANTHER" id="PTHR25465:SF73">
    <property type="entry name" value="E3 UBIQUITIN_ISG15 LIGASE TRIM25 ISOFORM X1"/>
    <property type="match status" value="1"/>
</dbReference>